<keyword evidence="3" id="KW-0274">FAD</keyword>
<evidence type="ECO:0000259" key="6">
    <source>
        <dbReference type="Pfam" id="PF01494"/>
    </source>
</evidence>
<dbReference type="OrthoDB" id="47494at2759"/>
<evidence type="ECO:0000256" key="5">
    <source>
        <dbReference type="ARBA" id="ARBA00023033"/>
    </source>
</evidence>
<dbReference type="Gene3D" id="3.50.50.60">
    <property type="entry name" value="FAD/NAD(P)-binding domain"/>
    <property type="match status" value="1"/>
</dbReference>
<dbReference type="PRINTS" id="PR00420">
    <property type="entry name" value="RNGMNOXGNASE"/>
</dbReference>
<feature type="domain" description="FAD-binding" evidence="6">
    <location>
        <begin position="302"/>
        <end position="357"/>
    </location>
</feature>
<dbReference type="SUPFAM" id="SSF51905">
    <property type="entry name" value="FAD/NAD(P)-binding domain"/>
    <property type="match status" value="1"/>
</dbReference>
<dbReference type="AlphaFoldDB" id="A0A9P4ICI1"/>
<accession>A0A9P4ICI1</accession>
<dbReference type="InterPro" id="IPR002938">
    <property type="entry name" value="FAD-bd"/>
</dbReference>
<evidence type="ECO:0000256" key="3">
    <source>
        <dbReference type="ARBA" id="ARBA00022827"/>
    </source>
</evidence>
<dbReference type="EMBL" id="ML978127">
    <property type="protein sequence ID" value="KAF2098309.1"/>
    <property type="molecule type" value="Genomic_DNA"/>
</dbReference>
<dbReference type="Pfam" id="PF01494">
    <property type="entry name" value="FAD_binding_3"/>
    <property type="match status" value="2"/>
</dbReference>
<proteinExistence type="predicted"/>
<reference evidence="7" key="1">
    <citation type="journal article" date="2020" name="Stud. Mycol.">
        <title>101 Dothideomycetes genomes: a test case for predicting lifestyles and emergence of pathogens.</title>
        <authorList>
            <person name="Haridas S."/>
            <person name="Albert R."/>
            <person name="Binder M."/>
            <person name="Bloem J."/>
            <person name="Labutti K."/>
            <person name="Salamov A."/>
            <person name="Andreopoulos B."/>
            <person name="Baker S."/>
            <person name="Barry K."/>
            <person name="Bills G."/>
            <person name="Bluhm B."/>
            <person name="Cannon C."/>
            <person name="Castanera R."/>
            <person name="Culley D."/>
            <person name="Daum C."/>
            <person name="Ezra D."/>
            <person name="Gonzalez J."/>
            <person name="Henrissat B."/>
            <person name="Kuo A."/>
            <person name="Liang C."/>
            <person name="Lipzen A."/>
            <person name="Lutzoni F."/>
            <person name="Magnuson J."/>
            <person name="Mondo S."/>
            <person name="Nolan M."/>
            <person name="Ohm R."/>
            <person name="Pangilinan J."/>
            <person name="Park H.-J."/>
            <person name="Ramirez L."/>
            <person name="Alfaro M."/>
            <person name="Sun H."/>
            <person name="Tritt A."/>
            <person name="Yoshinaga Y."/>
            <person name="Zwiers L.-H."/>
            <person name="Turgeon B."/>
            <person name="Goodwin S."/>
            <person name="Spatafora J."/>
            <person name="Crous P."/>
            <person name="Grigoriev I."/>
        </authorList>
    </citation>
    <scope>NUCLEOTIDE SEQUENCE</scope>
    <source>
        <strain evidence="7">CBS 133067</strain>
    </source>
</reference>
<dbReference type="GO" id="GO:0004497">
    <property type="term" value="F:monooxygenase activity"/>
    <property type="evidence" value="ECO:0007669"/>
    <property type="project" value="UniProtKB-KW"/>
</dbReference>
<organism evidence="7 8">
    <name type="scientific">Rhizodiscina lignyota</name>
    <dbReference type="NCBI Taxonomy" id="1504668"/>
    <lineage>
        <taxon>Eukaryota</taxon>
        <taxon>Fungi</taxon>
        <taxon>Dikarya</taxon>
        <taxon>Ascomycota</taxon>
        <taxon>Pezizomycotina</taxon>
        <taxon>Dothideomycetes</taxon>
        <taxon>Pleosporomycetidae</taxon>
        <taxon>Aulographales</taxon>
        <taxon>Rhizodiscinaceae</taxon>
        <taxon>Rhizodiscina</taxon>
    </lineage>
</organism>
<dbReference type="Proteomes" id="UP000799772">
    <property type="component" value="Unassembled WGS sequence"/>
</dbReference>
<evidence type="ECO:0000256" key="1">
    <source>
        <dbReference type="ARBA" id="ARBA00001974"/>
    </source>
</evidence>
<keyword evidence="8" id="KW-1185">Reference proteome</keyword>
<comment type="cofactor">
    <cofactor evidence="1">
        <name>FAD</name>
        <dbReference type="ChEBI" id="CHEBI:57692"/>
    </cofactor>
</comment>
<evidence type="ECO:0000313" key="8">
    <source>
        <dbReference type="Proteomes" id="UP000799772"/>
    </source>
</evidence>
<comment type="caution">
    <text evidence="7">The sequence shown here is derived from an EMBL/GenBank/DDBJ whole genome shotgun (WGS) entry which is preliminary data.</text>
</comment>
<dbReference type="PANTHER" id="PTHR47178:SF5">
    <property type="entry name" value="FAD-BINDING DOMAIN-CONTAINING PROTEIN"/>
    <property type="match status" value="1"/>
</dbReference>
<name>A0A9P4ICI1_9PEZI</name>
<dbReference type="GO" id="GO:0071949">
    <property type="term" value="F:FAD binding"/>
    <property type="evidence" value="ECO:0007669"/>
    <property type="project" value="InterPro"/>
</dbReference>
<evidence type="ECO:0000256" key="2">
    <source>
        <dbReference type="ARBA" id="ARBA00022630"/>
    </source>
</evidence>
<sequence>MAQHPVLIIGAGIGGLSLANGLQKLGIPFIVLERDASLGTRPQGYRVRLGADGAEALKHNLTPEIWDMFERTCPASPGQESTHMDAQTAEVTAPPAQFGQGRPPGHSYTVDRTTVRHVMAAGLKPESIKYGKVFKKYELTPDGVTAHFEDGSSFSGSLLVGAEGVHSRVRKQYLPKLIPLNCEGNFIFGKTPLTEEFKAAFPPQALERMTLINDKVQASSLRLLLEAIRFKRDPILNLPFELPEDYVYWVLIAHRDLFTRLGMCKGRFERFNGPEAAELSIELTSHWDTSLKALFKHQNTAQASTIQVVSMHPNMPEWTPSRVTLIGDAAHVMPPTGAAGASCAFLDAASLSKEIEAKGVAVEAVAAYENEMRSRMGGFITKSLMGAKHLYNLRDVNELEPATNV</sequence>
<keyword evidence="2" id="KW-0285">Flavoprotein</keyword>
<dbReference type="InterPro" id="IPR036188">
    <property type="entry name" value="FAD/NAD-bd_sf"/>
</dbReference>
<evidence type="ECO:0000256" key="4">
    <source>
        <dbReference type="ARBA" id="ARBA00023002"/>
    </source>
</evidence>
<gene>
    <name evidence="7" type="ORF">NA57DRAFT_57470</name>
</gene>
<dbReference type="PANTHER" id="PTHR47178">
    <property type="entry name" value="MONOOXYGENASE, FAD-BINDING"/>
    <property type="match status" value="1"/>
</dbReference>
<protein>
    <submittedName>
        <fullName evidence="7">Cercosporin toxin biosynthesis protein</fullName>
    </submittedName>
</protein>
<evidence type="ECO:0000313" key="7">
    <source>
        <dbReference type="EMBL" id="KAF2098309.1"/>
    </source>
</evidence>
<keyword evidence="4" id="KW-0560">Oxidoreductase</keyword>
<feature type="domain" description="FAD-binding" evidence="6">
    <location>
        <begin position="5"/>
        <end position="172"/>
    </location>
</feature>
<keyword evidence="5" id="KW-0503">Monooxygenase</keyword>